<dbReference type="InterPro" id="IPR036928">
    <property type="entry name" value="AS_sf"/>
</dbReference>
<dbReference type="Gene3D" id="3.90.1300.10">
    <property type="entry name" value="Amidase signature (AS) domain"/>
    <property type="match status" value="1"/>
</dbReference>
<dbReference type="Proteomes" id="UP001500752">
    <property type="component" value="Unassembled WGS sequence"/>
</dbReference>
<dbReference type="InterPro" id="IPR000120">
    <property type="entry name" value="Amidase"/>
</dbReference>
<dbReference type="EMBL" id="BAABEO010000009">
    <property type="protein sequence ID" value="GAA3676996.1"/>
    <property type="molecule type" value="Genomic_DNA"/>
</dbReference>
<organism evidence="2 3">
    <name type="scientific">Arthrobacter ginkgonis</name>
    <dbReference type="NCBI Taxonomy" id="1630594"/>
    <lineage>
        <taxon>Bacteria</taxon>
        <taxon>Bacillati</taxon>
        <taxon>Actinomycetota</taxon>
        <taxon>Actinomycetes</taxon>
        <taxon>Micrococcales</taxon>
        <taxon>Micrococcaceae</taxon>
        <taxon>Arthrobacter</taxon>
    </lineage>
</organism>
<dbReference type="PANTHER" id="PTHR11895">
    <property type="entry name" value="TRANSAMIDASE"/>
    <property type="match status" value="1"/>
</dbReference>
<dbReference type="RefSeq" id="WP_345149580.1">
    <property type="nucleotide sequence ID" value="NZ_BAABEO010000009.1"/>
</dbReference>
<evidence type="ECO:0000259" key="1">
    <source>
        <dbReference type="Pfam" id="PF01425"/>
    </source>
</evidence>
<feature type="domain" description="Amidase" evidence="1">
    <location>
        <begin position="25"/>
        <end position="421"/>
    </location>
</feature>
<keyword evidence="3" id="KW-1185">Reference proteome</keyword>
<protein>
    <submittedName>
        <fullName evidence="2">Amidase</fullName>
    </submittedName>
</protein>
<dbReference type="PANTHER" id="PTHR11895:SF176">
    <property type="entry name" value="AMIDASE AMID-RELATED"/>
    <property type="match status" value="1"/>
</dbReference>
<evidence type="ECO:0000313" key="3">
    <source>
        <dbReference type="Proteomes" id="UP001500752"/>
    </source>
</evidence>
<name>A0ABP7C448_9MICC</name>
<proteinExistence type="predicted"/>
<evidence type="ECO:0000313" key="2">
    <source>
        <dbReference type="EMBL" id="GAA3676996.1"/>
    </source>
</evidence>
<sequence length="442" mass="44578">MRHVAPQSLEKIAQALANSEVTAVEVLDSALERIERTEEHVHAWVLVDAENALADAKRLDTVPEAERGPLHGVPIGVKDIIDVAGLPTGCGSALRGGTAAPSDAAIVARLRSLGAVVLGKTVTTEFAYFSPGPTANPHHTSHTPGGSSSGSAAAVAAGMVPLALGTQTAASVSRPAAYCGVTGFVAARGAFPEEGITGLSPSLDSLGFLTASVADMAFLRRALGAGGAAARQQAACPASAPAPATVLSWVPGDGFGVGPAMLDALRQAERQLAALGHPVQRLDFDERGSVLVDAHTTIMAYEAARLRCAEAARPEALSPQLAALFAAGGATAGATYADARDVVAAQLEWIRGELTYGTLLLAPAAQGPAPAGLGATGSPVMSRSWQALGLPVIVVPGATDPETGMPLGLQLACLPGDEDALFATAAGLERSLAAAPPPIPVR</sequence>
<dbReference type="Pfam" id="PF01425">
    <property type="entry name" value="Amidase"/>
    <property type="match status" value="1"/>
</dbReference>
<reference evidence="3" key="1">
    <citation type="journal article" date="2019" name="Int. J. Syst. Evol. Microbiol.">
        <title>The Global Catalogue of Microorganisms (GCM) 10K type strain sequencing project: providing services to taxonomists for standard genome sequencing and annotation.</title>
        <authorList>
            <consortium name="The Broad Institute Genomics Platform"/>
            <consortium name="The Broad Institute Genome Sequencing Center for Infectious Disease"/>
            <person name="Wu L."/>
            <person name="Ma J."/>
        </authorList>
    </citation>
    <scope>NUCLEOTIDE SEQUENCE [LARGE SCALE GENOMIC DNA]</scope>
    <source>
        <strain evidence="3">JCM 30742</strain>
    </source>
</reference>
<gene>
    <name evidence="2" type="ORF">GCM10023081_14120</name>
</gene>
<dbReference type="InterPro" id="IPR023631">
    <property type="entry name" value="Amidase_dom"/>
</dbReference>
<dbReference type="SUPFAM" id="SSF75304">
    <property type="entry name" value="Amidase signature (AS) enzymes"/>
    <property type="match status" value="1"/>
</dbReference>
<comment type="caution">
    <text evidence="2">The sequence shown here is derived from an EMBL/GenBank/DDBJ whole genome shotgun (WGS) entry which is preliminary data.</text>
</comment>
<accession>A0ABP7C448</accession>